<dbReference type="Proteomes" id="UP000187417">
    <property type="component" value="Unassembled WGS sequence"/>
</dbReference>
<evidence type="ECO:0000313" key="2">
    <source>
        <dbReference type="Proteomes" id="UP000187417"/>
    </source>
</evidence>
<gene>
    <name evidence="1" type="ORF">BHV66_08775</name>
</gene>
<dbReference type="RefSeq" id="WP_004328909.1">
    <property type="nucleotide sequence ID" value="NZ_BAAFKT010000004.1"/>
</dbReference>
<dbReference type="GeneID" id="73803200"/>
<accession>A0A1Q6F3R9</accession>
<dbReference type="STRING" id="28117.BHV66_08775"/>
<comment type="caution">
    <text evidence="1">The sequence shown here is derived from an EMBL/GenBank/DDBJ whole genome shotgun (WGS) entry which is preliminary data.</text>
</comment>
<organism evidence="1 2">
    <name type="scientific">Alistipes putredinis</name>
    <dbReference type="NCBI Taxonomy" id="28117"/>
    <lineage>
        <taxon>Bacteria</taxon>
        <taxon>Pseudomonadati</taxon>
        <taxon>Bacteroidota</taxon>
        <taxon>Bacteroidia</taxon>
        <taxon>Bacteroidales</taxon>
        <taxon>Rikenellaceae</taxon>
        <taxon>Alistipes</taxon>
    </lineage>
</organism>
<sequence length="312" mass="36342">MEMTFWWCIGAVLVSGAVLAGSWCVQRFAGRFCLRRDAERREKYLNSVLWMLFSGTEECAHCPEAMSSRDRRLIAEDIADLVDSTYGLDPAPLRRIVERQRLDVFLLRRIRRNGGYRRAYYLHLLSRMPVDEKTVRAVERYTHSRNRYVRFCALSVQMMADMSALSSKIDAYSHRLSYFELSEVLRMLRQNVQPVDYEPLILSPNRNLRMLGLSVVWRFGIEDAEEILLRIVAENRSEESVGAMYVLCTLHSVITRPEVEKFVGGMNPVQRRVLLRYIARQGYSANALQVFIPEEEKRYYVSLVDSYKLNVG</sequence>
<proteinExistence type="predicted"/>
<name>A0A1Q6F3R9_9BACT</name>
<reference evidence="1 2" key="1">
    <citation type="journal article" date="2016" name="Nat. Biotechnol.">
        <title>Measurement of bacterial replication rates in microbial communities.</title>
        <authorList>
            <person name="Brown C.T."/>
            <person name="Olm M.R."/>
            <person name="Thomas B.C."/>
            <person name="Banfield J.F."/>
        </authorList>
    </citation>
    <scope>NUCLEOTIDE SEQUENCE [LARGE SCALE GENOMIC DNA]</scope>
    <source>
        <strain evidence="1">CAG:67_53_122</strain>
    </source>
</reference>
<protein>
    <submittedName>
        <fullName evidence="1">Uncharacterized protein</fullName>
    </submittedName>
</protein>
<dbReference type="AlphaFoldDB" id="A0A1Q6F3R9"/>
<dbReference type="EMBL" id="MNQH01000034">
    <property type="protein sequence ID" value="OKY93527.1"/>
    <property type="molecule type" value="Genomic_DNA"/>
</dbReference>
<evidence type="ECO:0000313" key="1">
    <source>
        <dbReference type="EMBL" id="OKY93527.1"/>
    </source>
</evidence>